<accession>A0A9Q0BC58</accession>
<keyword evidence="3" id="KW-1185">Reference proteome</keyword>
<evidence type="ECO:0000313" key="2">
    <source>
        <dbReference type="EMBL" id="KAI6778759.1"/>
    </source>
</evidence>
<feature type="domain" description="F-box" evidence="1">
    <location>
        <begin position="59"/>
        <end position="96"/>
    </location>
</feature>
<sequence>MTKHALVDPGDLARALVSNRSALSAVLSSDAMDPWTLIELRRALRCVDIKARATTERGFHSLEHLPPELIMRIANGLKMHDLLTTRLVSRPWKETLWQPLVCLTIAREAFPGLEQLHAHQNIHTTLEGAILTQLALVSRSVEGRSALHAIPFYEATPMVEPPKSLLSAIQGRFVESGKAPACLYRNKRLAFQPSKDKIVIDDLGNGTRRGLRLTVDVRKATALQLLAAFSGQVVATVEVQGLDFGSRYMSVISPSFPQR</sequence>
<dbReference type="InterPro" id="IPR001810">
    <property type="entry name" value="F-box_dom"/>
</dbReference>
<dbReference type="RefSeq" id="XP_051359615.1">
    <property type="nucleotide sequence ID" value="XM_051509391.1"/>
</dbReference>
<dbReference type="Proteomes" id="UP001055219">
    <property type="component" value="Unassembled WGS sequence"/>
</dbReference>
<comment type="caution">
    <text evidence="2">The sequence shown here is derived from an EMBL/GenBank/DDBJ whole genome shotgun (WGS) entry which is preliminary data.</text>
</comment>
<evidence type="ECO:0000259" key="1">
    <source>
        <dbReference type="PROSITE" id="PS50181"/>
    </source>
</evidence>
<reference evidence="2" key="2">
    <citation type="submission" date="2022-07" db="EMBL/GenBank/DDBJ databases">
        <authorList>
            <person name="Goncalves M.F.M."/>
            <person name="Hilario S."/>
            <person name="Van De Peer Y."/>
            <person name="Esteves A.C."/>
            <person name="Alves A."/>
        </authorList>
    </citation>
    <scope>NUCLEOTIDE SEQUENCE</scope>
    <source>
        <strain evidence="2">MUM 19.33</strain>
    </source>
</reference>
<name>A0A9Q0BC58_9HYPO</name>
<gene>
    <name evidence="2" type="ORF">J7T54_005862</name>
</gene>
<dbReference type="EMBL" id="JAGIXG020000060">
    <property type="protein sequence ID" value="KAI6778759.1"/>
    <property type="molecule type" value="Genomic_DNA"/>
</dbReference>
<dbReference type="InterPro" id="IPR036047">
    <property type="entry name" value="F-box-like_dom_sf"/>
</dbReference>
<organism evidence="2 3">
    <name type="scientific">Emericellopsis cladophorae</name>
    <dbReference type="NCBI Taxonomy" id="2686198"/>
    <lineage>
        <taxon>Eukaryota</taxon>
        <taxon>Fungi</taxon>
        <taxon>Dikarya</taxon>
        <taxon>Ascomycota</taxon>
        <taxon>Pezizomycotina</taxon>
        <taxon>Sordariomycetes</taxon>
        <taxon>Hypocreomycetidae</taxon>
        <taxon>Hypocreales</taxon>
        <taxon>Bionectriaceae</taxon>
        <taxon>Emericellopsis</taxon>
    </lineage>
</organism>
<dbReference type="SUPFAM" id="SSF81383">
    <property type="entry name" value="F-box domain"/>
    <property type="match status" value="1"/>
</dbReference>
<evidence type="ECO:0000313" key="3">
    <source>
        <dbReference type="Proteomes" id="UP001055219"/>
    </source>
</evidence>
<dbReference type="GeneID" id="75832345"/>
<dbReference type="AlphaFoldDB" id="A0A9Q0BC58"/>
<protein>
    <recommendedName>
        <fullName evidence="1">F-box domain-containing protein</fullName>
    </recommendedName>
</protein>
<reference evidence="2" key="1">
    <citation type="journal article" date="2021" name="J Fungi (Basel)">
        <title>Genomic and Metabolomic Analyses of the Marine Fungus Emericellopsis cladophorae: Insights into Saltwater Adaptability Mechanisms and Its Biosynthetic Potential.</title>
        <authorList>
            <person name="Goncalves M.F.M."/>
            <person name="Hilario S."/>
            <person name="Van de Peer Y."/>
            <person name="Esteves A.C."/>
            <person name="Alves A."/>
        </authorList>
    </citation>
    <scope>NUCLEOTIDE SEQUENCE</scope>
    <source>
        <strain evidence="2">MUM 19.33</strain>
    </source>
</reference>
<dbReference type="Gene3D" id="1.20.1280.50">
    <property type="match status" value="1"/>
</dbReference>
<proteinExistence type="predicted"/>
<dbReference type="PROSITE" id="PS50181">
    <property type="entry name" value="FBOX"/>
    <property type="match status" value="1"/>
</dbReference>
<dbReference type="OrthoDB" id="1918685at2759"/>
<dbReference type="Pfam" id="PF00646">
    <property type="entry name" value="F-box"/>
    <property type="match status" value="1"/>
</dbReference>